<dbReference type="AlphaFoldDB" id="A0A7R8CUW1"/>
<feature type="region of interest" description="Disordered" evidence="1">
    <location>
        <begin position="131"/>
        <end position="151"/>
    </location>
</feature>
<dbReference type="OrthoDB" id="6374570at2759"/>
<feature type="compositionally biased region" description="Pro residues" evidence="1">
    <location>
        <begin position="13"/>
        <end position="30"/>
    </location>
</feature>
<evidence type="ECO:0000256" key="1">
    <source>
        <dbReference type="SAM" id="MobiDB-lite"/>
    </source>
</evidence>
<name>A0A7R8CUW1_LEPSM</name>
<protein>
    <submittedName>
        <fullName evidence="2">(salmon louse) hypothetical protein</fullName>
    </submittedName>
</protein>
<organism evidence="2 3">
    <name type="scientific">Lepeophtheirus salmonis</name>
    <name type="common">Salmon louse</name>
    <name type="synonym">Caligus salmonis</name>
    <dbReference type="NCBI Taxonomy" id="72036"/>
    <lineage>
        <taxon>Eukaryota</taxon>
        <taxon>Metazoa</taxon>
        <taxon>Ecdysozoa</taxon>
        <taxon>Arthropoda</taxon>
        <taxon>Crustacea</taxon>
        <taxon>Multicrustacea</taxon>
        <taxon>Hexanauplia</taxon>
        <taxon>Copepoda</taxon>
        <taxon>Siphonostomatoida</taxon>
        <taxon>Caligidae</taxon>
        <taxon>Lepeophtheirus</taxon>
    </lineage>
</organism>
<proteinExistence type="predicted"/>
<accession>A0A7R8CUW1</accession>
<evidence type="ECO:0000313" key="3">
    <source>
        <dbReference type="Proteomes" id="UP000675881"/>
    </source>
</evidence>
<dbReference type="EMBL" id="HG994584">
    <property type="protein sequence ID" value="CAF2939951.1"/>
    <property type="molecule type" value="Genomic_DNA"/>
</dbReference>
<keyword evidence="3" id="KW-1185">Reference proteome</keyword>
<gene>
    <name evidence="2" type="ORF">LSAA_9820</name>
</gene>
<feature type="compositionally biased region" description="Low complexity" evidence="1">
    <location>
        <begin position="61"/>
        <end position="75"/>
    </location>
</feature>
<reference evidence="2" key="1">
    <citation type="submission" date="2021-02" db="EMBL/GenBank/DDBJ databases">
        <authorList>
            <person name="Bekaert M."/>
        </authorList>
    </citation>
    <scope>NUCLEOTIDE SEQUENCE</scope>
    <source>
        <strain evidence="2">IoA-00</strain>
    </source>
</reference>
<evidence type="ECO:0000313" key="2">
    <source>
        <dbReference type="EMBL" id="CAF2939951.1"/>
    </source>
</evidence>
<sequence length="151" mass="16930">MESNGNPSRQHFKPPPNRPPPPIVPPPIAPGSPMVSRKTRNSSAERFNPVRRTPPKHPLFNNNGNNNGSSSRGSSCEVHGPSTVEQFEQQKVFLQNALKDKENLSIVCSNQSAKLNKLESERNEWQRKIIETEREKARSDGPNYTRGEPIP</sequence>
<feature type="region of interest" description="Disordered" evidence="1">
    <location>
        <begin position="1"/>
        <end position="83"/>
    </location>
</feature>
<dbReference type="Proteomes" id="UP000675881">
    <property type="component" value="Chromosome 5"/>
</dbReference>